<accession>A0A0M6WXS2</accession>
<dbReference type="OrthoDB" id="2623806at2"/>
<protein>
    <recommendedName>
        <fullName evidence="5">Magnesium and cobalt transport protein CorA</fullName>
    </recommendedName>
</protein>
<reference evidence="2 4" key="3">
    <citation type="submission" date="2018-08" db="EMBL/GenBank/DDBJ databases">
        <title>A genome reference for cultivated species of the human gut microbiota.</title>
        <authorList>
            <person name="Zou Y."/>
            <person name="Xue W."/>
            <person name="Luo G."/>
        </authorList>
    </citation>
    <scope>NUCLEOTIDE SEQUENCE [LARGE SCALE GENOMIC DNA]</scope>
    <source>
        <strain evidence="2 4">AM23-23AC</strain>
    </source>
</reference>
<proteinExistence type="predicted"/>
<sequence length="94" mass="11274">MTEKEQLWYLINGVLNDTYDIKTFCSEFTRIYDLEVDYEQLSEQENSEFGDLCEMAGRFSDDDDELKIPNMYYSKENILEKARYVKQKLENDTN</sequence>
<evidence type="ECO:0008006" key="5">
    <source>
        <dbReference type="Google" id="ProtNLM"/>
    </source>
</evidence>
<gene>
    <name evidence="2" type="ORF">DW654_17870</name>
    <name evidence="1" type="ORF">RIL183_31291</name>
</gene>
<evidence type="ECO:0000313" key="4">
    <source>
        <dbReference type="Proteomes" id="UP000283701"/>
    </source>
</evidence>
<organism evidence="1 3">
    <name type="scientific">Roseburia inulinivorans</name>
    <dbReference type="NCBI Taxonomy" id="360807"/>
    <lineage>
        <taxon>Bacteria</taxon>
        <taxon>Bacillati</taxon>
        <taxon>Bacillota</taxon>
        <taxon>Clostridia</taxon>
        <taxon>Lachnospirales</taxon>
        <taxon>Lachnospiraceae</taxon>
        <taxon>Roseburia</taxon>
    </lineage>
</organism>
<dbReference type="RefSeq" id="WP_055040266.1">
    <property type="nucleotide sequence ID" value="NZ_CVRS01000100.1"/>
</dbReference>
<dbReference type="AlphaFoldDB" id="A0A0M6WXS2"/>
<reference evidence="3" key="1">
    <citation type="submission" date="2015-05" db="EMBL/GenBank/DDBJ databases">
        <authorList>
            <consortium name="Pathogen Informatics"/>
        </authorList>
    </citation>
    <scope>NUCLEOTIDE SEQUENCE [LARGE SCALE GENOMIC DNA]</scope>
    <source>
        <strain evidence="3">L1-83</strain>
    </source>
</reference>
<reference evidence="1" key="2">
    <citation type="submission" date="2015-05" db="EMBL/GenBank/DDBJ databases">
        <authorList>
            <person name="Wang D.B."/>
            <person name="Wang M."/>
        </authorList>
    </citation>
    <scope>NUCLEOTIDE SEQUENCE [LARGE SCALE GENOMIC DNA]</scope>
    <source>
        <strain evidence="1">L1-83</strain>
    </source>
</reference>
<name>A0A0M6WXS2_9FIRM</name>
<dbReference type="EMBL" id="QRHP01000067">
    <property type="protein sequence ID" value="RHF79176.1"/>
    <property type="molecule type" value="Genomic_DNA"/>
</dbReference>
<keyword evidence="3" id="KW-1185">Reference proteome</keyword>
<dbReference type="Proteomes" id="UP000049828">
    <property type="component" value="Unassembled WGS sequence"/>
</dbReference>
<dbReference type="EMBL" id="CVRS01000100">
    <property type="protein sequence ID" value="CRL42258.1"/>
    <property type="molecule type" value="Genomic_DNA"/>
</dbReference>
<evidence type="ECO:0000313" key="2">
    <source>
        <dbReference type="EMBL" id="RHF79176.1"/>
    </source>
</evidence>
<evidence type="ECO:0000313" key="1">
    <source>
        <dbReference type="EMBL" id="CRL42258.1"/>
    </source>
</evidence>
<evidence type="ECO:0000313" key="3">
    <source>
        <dbReference type="Proteomes" id="UP000049828"/>
    </source>
</evidence>
<dbReference type="Proteomes" id="UP000283701">
    <property type="component" value="Unassembled WGS sequence"/>
</dbReference>